<keyword evidence="5 7" id="KW-1133">Transmembrane helix</keyword>
<keyword evidence="6 7" id="KW-0472">Membrane</keyword>
<evidence type="ECO:0000256" key="6">
    <source>
        <dbReference type="ARBA" id="ARBA00023136"/>
    </source>
</evidence>
<feature type="transmembrane region" description="Helical" evidence="7">
    <location>
        <begin position="154"/>
        <end position="174"/>
    </location>
</feature>
<protein>
    <submittedName>
        <fullName evidence="10">ATP-binding cassette, subfamily B</fullName>
    </submittedName>
</protein>
<evidence type="ECO:0000256" key="4">
    <source>
        <dbReference type="ARBA" id="ARBA00022840"/>
    </source>
</evidence>
<evidence type="ECO:0000256" key="5">
    <source>
        <dbReference type="ARBA" id="ARBA00022989"/>
    </source>
</evidence>
<feature type="transmembrane region" description="Helical" evidence="7">
    <location>
        <begin position="77"/>
        <end position="99"/>
    </location>
</feature>
<accession>A0A1H1MT91</accession>
<dbReference type="InterPro" id="IPR039421">
    <property type="entry name" value="Type_1_exporter"/>
</dbReference>
<dbReference type="RefSeq" id="WP_231920128.1">
    <property type="nucleotide sequence ID" value="NZ_LT629772.1"/>
</dbReference>
<reference evidence="10 11" key="1">
    <citation type="submission" date="2016-10" db="EMBL/GenBank/DDBJ databases">
        <authorList>
            <person name="de Groot N.N."/>
        </authorList>
    </citation>
    <scope>NUCLEOTIDE SEQUENCE [LARGE SCALE GENOMIC DNA]</scope>
    <source>
        <strain evidence="10 11">DSM 21800</strain>
    </source>
</reference>
<name>A0A1H1MT91_9ACTN</name>
<feature type="transmembrane region" description="Helical" evidence="7">
    <location>
        <begin position="268"/>
        <end position="289"/>
    </location>
</feature>
<keyword evidence="11" id="KW-1185">Reference proteome</keyword>
<dbReference type="AlphaFoldDB" id="A0A1H1MT91"/>
<evidence type="ECO:0000313" key="11">
    <source>
        <dbReference type="Proteomes" id="UP000199103"/>
    </source>
</evidence>
<evidence type="ECO:0000256" key="3">
    <source>
        <dbReference type="ARBA" id="ARBA00022741"/>
    </source>
</evidence>
<keyword evidence="2 7" id="KW-0812">Transmembrane</keyword>
<keyword evidence="3" id="KW-0547">Nucleotide-binding</keyword>
<sequence length="614" mass="66956">MTTAAERTDPIAAGESMDEVPTALPTLRRSLQLAHRAEPRLIIVSLLLALLEALPDSLFALWLMLLADAFADRDPTLAWIGCFGLAASGVGSWLLGTLAGRVQRTFRLRVGAALEGHVAGLQAKVPTIEHQERPEYLDRLSVLKDQVWQLDHMFLALFSMLGAALRLAITVGLVMSVHPLLGLLVLFALPTVWVSSRRSASAQRVLERVAPQERRHRHLFALGTTQQPAKEVRIWGLGPSLVERRRRVWHAWYRPQARQRWGTAGWQVVAWIVFAAAYVAAIVITATVLGGSAGQVLMIVTAGSRLSQYVSMTAGEADFVRMWLDASQRLAWLESYAGRHADAAAGSVPERLTDGIRLERVSFGYPGADRPALQDVSVDLPAGAVIAVVGENGAGKSTLMKLLSRFYTPSSGRITVDGVDLERLPAEAWRMRLAGAYQDFFNFELPATHSVGVGDLARRDDHEAVGCAVQRAGADDVIAGLPRGLRTQLGPTWEGGAELSFGQWQKIALARGFMRRDTLLQVLDEPTAALDAETEHALFESFVAQARADHGRTGSDTGRITLLVSHRFSTVRMADLILVLQGSRLVEVGSHEELIAGDGLYAELYGIQAAGYRR</sequence>
<dbReference type="PROSITE" id="PS50893">
    <property type="entry name" value="ABC_TRANSPORTER_2"/>
    <property type="match status" value="1"/>
</dbReference>
<dbReference type="Pfam" id="PF00005">
    <property type="entry name" value="ABC_tran"/>
    <property type="match status" value="1"/>
</dbReference>
<dbReference type="Gene3D" id="3.40.50.300">
    <property type="entry name" value="P-loop containing nucleotide triphosphate hydrolases"/>
    <property type="match status" value="1"/>
</dbReference>
<dbReference type="SMART" id="SM00382">
    <property type="entry name" value="AAA"/>
    <property type="match status" value="1"/>
</dbReference>
<gene>
    <name evidence="10" type="ORF">SAMN04489812_0250</name>
</gene>
<dbReference type="InterPro" id="IPR011527">
    <property type="entry name" value="ABC1_TM_dom"/>
</dbReference>
<dbReference type="SUPFAM" id="SSF52540">
    <property type="entry name" value="P-loop containing nucleoside triphosphate hydrolases"/>
    <property type="match status" value="1"/>
</dbReference>
<keyword evidence="4 10" id="KW-0067">ATP-binding</keyword>
<dbReference type="GO" id="GO:0005524">
    <property type="term" value="F:ATP binding"/>
    <property type="evidence" value="ECO:0007669"/>
    <property type="project" value="UniProtKB-KW"/>
</dbReference>
<dbReference type="PANTHER" id="PTHR43394:SF1">
    <property type="entry name" value="ATP-BINDING CASSETTE SUB-FAMILY B MEMBER 10, MITOCHONDRIAL"/>
    <property type="match status" value="1"/>
</dbReference>
<evidence type="ECO:0000313" key="10">
    <source>
        <dbReference type="EMBL" id="SDR89886.1"/>
    </source>
</evidence>
<dbReference type="GO" id="GO:0005886">
    <property type="term" value="C:plasma membrane"/>
    <property type="evidence" value="ECO:0007669"/>
    <property type="project" value="UniProtKB-SubCell"/>
</dbReference>
<dbReference type="EMBL" id="LT629772">
    <property type="protein sequence ID" value="SDR89886.1"/>
    <property type="molecule type" value="Genomic_DNA"/>
</dbReference>
<dbReference type="PROSITE" id="PS50929">
    <property type="entry name" value="ABC_TM1F"/>
    <property type="match status" value="1"/>
</dbReference>
<evidence type="ECO:0000256" key="7">
    <source>
        <dbReference type="SAM" id="Phobius"/>
    </source>
</evidence>
<dbReference type="PANTHER" id="PTHR43394">
    <property type="entry name" value="ATP-DEPENDENT PERMEASE MDL1, MITOCHONDRIAL"/>
    <property type="match status" value="1"/>
</dbReference>
<evidence type="ECO:0000256" key="2">
    <source>
        <dbReference type="ARBA" id="ARBA00022692"/>
    </source>
</evidence>
<evidence type="ECO:0000259" key="9">
    <source>
        <dbReference type="PROSITE" id="PS50929"/>
    </source>
</evidence>
<feature type="domain" description="ABC transmembrane type-1" evidence="9">
    <location>
        <begin position="43"/>
        <end position="322"/>
    </location>
</feature>
<dbReference type="InterPro" id="IPR027417">
    <property type="entry name" value="P-loop_NTPase"/>
</dbReference>
<dbReference type="InterPro" id="IPR003439">
    <property type="entry name" value="ABC_transporter-like_ATP-bd"/>
</dbReference>
<dbReference type="STRING" id="630515.SAMN04489812_0250"/>
<dbReference type="InterPro" id="IPR017871">
    <property type="entry name" value="ABC_transporter-like_CS"/>
</dbReference>
<evidence type="ECO:0000256" key="1">
    <source>
        <dbReference type="ARBA" id="ARBA00004651"/>
    </source>
</evidence>
<dbReference type="GO" id="GO:0015421">
    <property type="term" value="F:ABC-type oligopeptide transporter activity"/>
    <property type="evidence" value="ECO:0007669"/>
    <property type="project" value="TreeGrafter"/>
</dbReference>
<organism evidence="10 11">
    <name type="scientific">Microlunatus soli</name>
    <dbReference type="NCBI Taxonomy" id="630515"/>
    <lineage>
        <taxon>Bacteria</taxon>
        <taxon>Bacillati</taxon>
        <taxon>Actinomycetota</taxon>
        <taxon>Actinomycetes</taxon>
        <taxon>Propionibacteriales</taxon>
        <taxon>Propionibacteriaceae</taxon>
        <taxon>Microlunatus</taxon>
    </lineage>
</organism>
<dbReference type="Gene3D" id="1.20.1560.10">
    <property type="entry name" value="ABC transporter type 1, transmembrane domain"/>
    <property type="match status" value="1"/>
</dbReference>
<dbReference type="Proteomes" id="UP000199103">
    <property type="component" value="Chromosome I"/>
</dbReference>
<evidence type="ECO:0000259" key="8">
    <source>
        <dbReference type="PROSITE" id="PS50893"/>
    </source>
</evidence>
<dbReference type="InterPro" id="IPR036640">
    <property type="entry name" value="ABC1_TM_sf"/>
</dbReference>
<dbReference type="GO" id="GO:0016887">
    <property type="term" value="F:ATP hydrolysis activity"/>
    <property type="evidence" value="ECO:0007669"/>
    <property type="project" value="InterPro"/>
</dbReference>
<feature type="transmembrane region" description="Helical" evidence="7">
    <location>
        <begin position="41"/>
        <end position="65"/>
    </location>
</feature>
<feature type="transmembrane region" description="Helical" evidence="7">
    <location>
        <begin position="180"/>
        <end position="196"/>
    </location>
</feature>
<dbReference type="InterPro" id="IPR003593">
    <property type="entry name" value="AAA+_ATPase"/>
</dbReference>
<comment type="subcellular location">
    <subcellularLocation>
        <location evidence="1">Cell membrane</location>
        <topology evidence="1">Multi-pass membrane protein</topology>
    </subcellularLocation>
</comment>
<feature type="domain" description="ABC transporter" evidence="8">
    <location>
        <begin position="356"/>
        <end position="607"/>
    </location>
</feature>
<proteinExistence type="predicted"/>
<dbReference type="PROSITE" id="PS00211">
    <property type="entry name" value="ABC_TRANSPORTER_1"/>
    <property type="match status" value="1"/>
</dbReference>
<dbReference type="SUPFAM" id="SSF90123">
    <property type="entry name" value="ABC transporter transmembrane region"/>
    <property type="match status" value="1"/>
</dbReference>